<proteinExistence type="predicted"/>
<organism evidence="1 2">
    <name type="scientific">Babjeviella inositovora NRRL Y-12698</name>
    <dbReference type="NCBI Taxonomy" id="984486"/>
    <lineage>
        <taxon>Eukaryota</taxon>
        <taxon>Fungi</taxon>
        <taxon>Dikarya</taxon>
        <taxon>Ascomycota</taxon>
        <taxon>Saccharomycotina</taxon>
        <taxon>Pichiomycetes</taxon>
        <taxon>Serinales incertae sedis</taxon>
        <taxon>Babjeviella</taxon>
    </lineage>
</organism>
<sequence length="69" mass="7913">MRNPTALVFENDVQCVNNTRDVTQNGKKNVKKQGTTTTNFQEYTKRRENDSKEDFKDVGASESHCVIDM</sequence>
<protein>
    <submittedName>
        <fullName evidence="1">Uncharacterized protein</fullName>
    </submittedName>
</protein>
<evidence type="ECO:0000313" key="2">
    <source>
        <dbReference type="Proteomes" id="UP000094336"/>
    </source>
</evidence>
<gene>
    <name evidence="1" type="ORF">BABINDRAFT_163862</name>
</gene>
<reference evidence="2" key="1">
    <citation type="submission" date="2016-05" db="EMBL/GenBank/DDBJ databases">
        <title>Comparative genomics of biotechnologically important yeasts.</title>
        <authorList>
            <consortium name="DOE Joint Genome Institute"/>
            <person name="Riley R."/>
            <person name="Haridas S."/>
            <person name="Wolfe K.H."/>
            <person name="Lopes M.R."/>
            <person name="Hittinger C.T."/>
            <person name="Goker M."/>
            <person name="Salamov A."/>
            <person name="Wisecaver J."/>
            <person name="Long T.M."/>
            <person name="Aerts A.L."/>
            <person name="Barry K."/>
            <person name="Choi C."/>
            <person name="Clum A."/>
            <person name="Coughlan A.Y."/>
            <person name="Deshpande S."/>
            <person name="Douglass A.P."/>
            <person name="Hanson S.J."/>
            <person name="Klenk H.-P."/>
            <person name="Labutti K."/>
            <person name="Lapidus A."/>
            <person name="Lindquist E."/>
            <person name="Lipzen A."/>
            <person name="Meier-Kolthoff J.P."/>
            <person name="Ohm R.A."/>
            <person name="Otillar R.P."/>
            <person name="Pangilinan J."/>
            <person name="Peng Y."/>
            <person name="Rokas A."/>
            <person name="Rosa C.A."/>
            <person name="Scheuner C."/>
            <person name="Sibirny A.A."/>
            <person name="Slot J.C."/>
            <person name="Stielow J.B."/>
            <person name="Sun H."/>
            <person name="Kurtzman C.P."/>
            <person name="Blackwell M."/>
            <person name="Grigoriev I.V."/>
            <person name="Jeffries T.W."/>
        </authorList>
    </citation>
    <scope>NUCLEOTIDE SEQUENCE [LARGE SCALE GENOMIC DNA]</scope>
    <source>
        <strain evidence="2">NRRL Y-12698</strain>
    </source>
</reference>
<evidence type="ECO:0000313" key="1">
    <source>
        <dbReference type="EMBL" id="ODQ77136.1"/>
    </source>
</evidence>
<name>A0A1E3QHG5_9ASCO</name>
<keyword evidence="2" id="KW-1185">Reference proteome</keyword>
<dbReference type="Proteomes" id="UP000094336">
    <property type="component" value="Unassembled WGS sequence"/>
</dbReference>
<dbReference type="RefSeq" id="XP_018982464.1">
    <property type="nucleotide sequence ID" value="XM_019130149.1"/>
</dbReference>
<dbReference type="OrthoDB" id="5393766at2759"/>
<dbReference type="GeneID" id="30148002"/>
<dbReference type="EMBL" id="KV454443">
    <property type="protein sequence ID" value="ODQ77136.1"/>
    <property type="molecule type" value="Genomic_DNA"/>
</dbReference>
<dbReference type="AlphaFoldDB" id="A0A1E3QHG5"/>
<accession>A0A1E3QHG5</accession>